<dbReference type="GO" id="GO:0005886">
    <property type="term" value="C:plasma membrane"/>
    <property type="evidence" value="ECO:0007669"/>
    <property type="project" value="UniProtKB-SubCell"/>
</dbReference>
<dbReference type="SUPFAM" id="SSF81343">
    <property type="entry name" value="Fumarate reductase respiratory complex transmembrane subunits"/>
    <property type="match status" value="1"/>
</dbReference>
<dbReference type="GO" id="GO:0045283">
    <property type="term" value="C:fumarate reductase complex"/>
    <property type="evidence" value="ECO:0007669"/>
    <property type="project" value="UniProtKB-UniRule"/>
</dbReference>
<feature type="transmembrane region" description="Helical" evidence="5">
    <location>
        <begin position="12"/>
        <end position="35"/>
    </location>
</feature>
<feature type="transmembrane region" description="Helical" evidence="5">
    <location>
        <begin position="100"/>
        <end position="118"/>
    </location>
</feature>
<protein>
    <recommendedName>
        <fullName evidence="5">Fumarate reductase subunit D</fullName>
    </recommendedName>
    <alternativeName>
        <fullName evidence="5">Quinol-fumarate reductase subunit D</fullName>
        <shortName evidence="5">QFR subunit D</shortName>
    </alternativeName>
</protein>
<dbReference type="RefSeq" id="WP_037442671.1">
    <property type="nucleotide sequence ID" value="NZ_JPEO01000006.1"/>
</dbReference>
<dbReference type="STRING" id="1515746.HR45_10755"/>
<evidence type="ECO:0000256" key="5">
    <source>
        <dbReference type="HAMAP-Rule" id="MF_00709"/>
    </source>
</evidence>
<sequence length="121" mass="13422">MLNYSPKRSDEPIWWSLFGAGGVWFAIVTPITVLLMGLLLPLHGLGLVDLNYDKLLAFVASPVGAVFTVLTIALPMWHAMHRVHHGLHDLKFHVGAVGKYLCYFVALVFTVLAAIWVLDLI</sequence>
<comment type="function">
    <text evidence="5">Anchors the catalytic components of the fumarate reductase complex to the cell membrane, binds quinones.</text>
</comment>
<keyword evidence="3 5" id="KW-1133">Transmembrane helix</keyword>
<reference evidence="6 7" key="1">
    <citation type="submission" date="2014-06" db="EMBL/GenBank/DDBJ databases">
        <title>Shewanella sp. YQH10.</title>
        <authorList>
            <person name="Liu Y."/>
            <person name="Zeng R."/>
        </authorList>
    </citation>
    <scope>NUCLEOTIDE SEQUENCE [LARGE SCALE GENOMIC DNA]</scope>
    <source>
        <strain evidence="6 7">YQH10</strain>
    </source>
</reference>
<dbReference type="EMBL" id="JPEO01000006">
    <property type="protein sequence ID" value="KFZ37483.1"/>
    <property type="molecule type" value="Genomic_DNA"/>
</dbReference>
<dbReference type="Gene3D" id="1.20.1300.10">
    <property type="entry name" value="Fumarate reductase/succinate dehydrogenase, transmembrane subunit"/>
    <property type="match status" value="1"/>
</dbReference>
<dbReference type="eggNOG" id="COG3080">
    <property type="taxonomic scope" value="Bacteria"/>
</dbReference>
<dbReference type="AlphaFoldDB" id="A0A094LQN0"/>
<dbReference type="NCBIfam" id="NF003977">
    <property type="entry name" value="PRK05470.1-1"/>
    <property type="match status" value="1"/>
</dbReference>
<evidence type="ECO:0000256" key="3">
    <source>
        <dbReference type="ARBA" id="ARBA00022989"/>
    </source>
</evidence>
<comment type="subcellular location">
    <subcellularLocation>
        <location evidence="5">Cell membrane</location>
        <topology evidence="5">Multi-pass membrane protein</topology>
    </subcellularLocation>
</comment>
<dbReference type="GO" id="GO:0000104">
    <property type="term" value="F:succinate dehydrogenase activity"/>
    <property type="evidence" value="ECO:0007669"/>
    <property type="project" value="UniProtKB-UniRule"/>
</dbReference>
<dbReference type="GO" id="GO:0006106">
    <property type="term" value="P:fumarate metabolic process"/>
    <property type="evidence" value="ECO:0007669"/>
    <property type="project" value="InterPro"/>
</dbReference>
<dbReference type="CDD" id="cd00547">
    <property type="entry name" value="QFR_TypeD_subunitD"/>
    <property type="match status" value="1"/>
</dbReference>
<comment type="subunit">
    <text evidence="5">Part of an enzyme complex containing four subunits: a flavoprotein (FrdA), an iron-sulfur protein (FrdB), and two hydrophobic anchor proteins (FrdC and FrdD).</text>
</comment>
<accession>A0A094LQN0</accession>
<dbReference type="InterPro" id="IPR003418">
    <property type="entry name" value="Fumarate_red_D"/>
</dbReference>
<dbReference type="InterPro" id="IPR034804">
    <property type="entry name" value="SQR/QFR_C/D"/>
</dbReference>
<dbReference type="OrthoDB" id="9804636at2"/>
<keyword evidence="1 5" id="KW-1003">Cell membrane</keyword>
<comment type="caution">
    <text evidence="6">The sequence shown here is derived from an EMBL/GenBank/DDBJ whole genome shotgun (WGS) entry which is preliminary data.</text>
</comment>
<dbReference type="Proteomes" id="UP000029264">
    <property type="component" value="Unassembled WGS sequence"/>
</dbReference>
<feature type="transmembrane region" description="Helical" evidence="5">
    <location>
        <begin position="55"/>
        <end position="79"/>
    </location>
</feature>
<comment type="similarity">
    <text evidence="5">Belongs to the FrdD family.</text>
</comment>
<evidence type="ECO:0000313" key="7">
    <source>
        <dbReference type="Proteomes" id="UP000029264"/>
    </source>
</evidence>
<dbReference type="PIRSF" id="PIRSF000179">
    <property type="entry name" value="FrdD"/>
    <property type="match status" value="1"/>
</dbReference>
<evidence type="ECO:0000313" key="6">
    <source>
        <dbReference type="EMBL" id="KFZ37483.1"/>
    </source>
</evidence>
<keyword evidence="7" id="KW-1185">Reference proteome</keyword>
<keyword evidence="2 5" id="KW-0812">Transmembrane</keyword>
<keyword evidence="4 5" id="KW-0472">Membrane</keyword>
<dbReference type="HAMAP" id="MF_00709">
    <property type="entry name" value="Fumarate_red_D"/>
    <property type="match status" value="1"/>
</dbReference>
<gene>
    <name evidence="5" type="primary">frdD</name>
    <name evidence="6" type="ORF">HR45_10755</name>
</gene>
<proteinExistence type="inferred from homology"/>
<name>A0A094LQN0_9GAMM</name>
<evidence type="ECO:0000256" key="4">
    <source>
        <dbReference type="ARBA" id="ARBA00023136"/>
    </source>
</evidence>
<evidence type="ECO:0000256" key="2">
    <source>
        <dbReference type="ARBA" id="ARBA00022692"/>
    </source>
</evidence>
<evidence type="ECO:0000256" key="1">
    <source>
        <dbReference type="ARBA" id="ARBA00022475"/>
    </source>
</evidence>
<organism evidence="6 7">
    <name type="scientific">Shewanella mangrovi</name>
    <dbReference type="NCBI Taxonomy" id="1515746"/>
    <lineage>
        <taxon>Bacteria</taxon>
        <taxon>Pseudomonadati</taxon>
        <taxon>Pseudomonadota</taxon>
        <taxon>Gammaproteobacteria</taxon>
        <taxon>Alteromonadales</taxon>
        <taxon>Shewanellaceae</taxon>
        <taxon>Shewanella</taxon>
    </lineage>
</organism>
<dbReference type="Pfam" id="PF02313">
    <property type="entry name" value="Fumarate_red_D"/>
    <property type="match status" value="1"/>
</dbReference>